<reference evidence="9 10" key="1">
    <citation type="submission" date="2019-02" db="EMBL/GenBank/DDBJ databases">
        <title>Dyella amyloliquefaciens sp. nov., isolated from forest soil.</title>
        <authorList>
            <person name="Gao Z.-H."/>
            <person name="Qiu L.-H."/>
        </authorList>
    </citation>
    <scope>NUCLEOTIDE SEQUENCE [LARGE SCALE GENOMIC DNA]</scope>
    <source>
        <strain evidence="9 10">KACC 12747</strain>
    </source>
</reference>
<proteinExistence type="predicted"/>
<gene>
    <name evidence="9" type="ORF">EZM97_30735</name>
</gene>
<feature type="transmembrane region" description="Helical" evidence="7">
    <location>
        <begin position="245"/>
        <end position="263"/>
    </location>
</feature>
<feature type="transmembrane region" description="Helical" evidence="7">
    <location>
        <begin position="348"/>
        <end position="365"/>
    </location>
</feature>
<dbReference type="InterPro" id="IPR011701">
    <property type="entry name" value="MFS"/>
</dbReference>
<sequence>MSATTSSIAFASPADPASLSAAQKVFAFASMCVGMFIALLDIQIVSASLRDIGGGLSAGTDETAWVQTSYLIAEIVVIPLSGWLSRVLSTRWLFAISAAGFTVTSMLCGIAWDIKSMIVFRALQGFLGGSMIPMVFTTAFVFFGGKQRVVAAATIGALASLAPTLGPTLGGWITDHSSWHWLFFVNLVPGIFVTVAVPTLVNIDSPDHSLLRRADYVGMLMLAVFLGCLEYTLEEGPRWNWFSDRTILATAWLSGVAGVGFIARSLTYDHPVVDLRALRDRNFALGCFFSFVTGIGLFATIYLTPLFLGRVRGYSALEIGEAVFSTGVFQILTIPIYSMLAQRYDLRWILLAGLVLFAVSMWDFSPITHDWGGHELLLPQALRGMAQQLAIPPTVTLTLGGLAPSRLKLASGLFNLMRNLGGAIGIAVCATILNDRTNLHFYRMAEHLNATNESMNQWLAQTSGRLVDLGQAASEAGGGSLQQLWLLAYREAQTLSYADAFLTIMVCFAVAAVMVPLMRKVAPPAAPSADAH</sequence>
<protein>
    <submittedName>
        <fullName evidence="9">DHA2 family efflux MFS transporter permease subunit</fullName>
    </submittedName>
</protein>
<dbReference type="Pfam" id="PF07690">
    <property type="entry name" value="MFS_1"/>
    <property type="match status" value="1"/>
</dbReference>
<keyword evidence="6 7" id="KW-0472">Membrane</keyword>
<feature type="transmembrane region" description="Helical" evidence="7">
    <location>
        <begin position="213"/>
        <end position="233"/>
    </location>
</feature>
<evidence type="ECO:0000313" key="9">
    <source>
        <dbReference type="EMBL" id="TCI06995.1"/>
    </source>
</evidence>
<evidence type="ECO:0000256" key="1">
    <source>
        <dbReference type="ARBA" id="ARBA00004651"/>
    </source>
</evidence>
<dbReference type="Gene3D" id="1.20.1720.10">
    <property type="entry name" value="Multidrug resistance protein D"/>
    <property type="match status" value="1"/>
</dbReference>
<feature type="domain" description="Major facilitator superfamily (MFS) profile" evidence="8">
    <location>
        <begin position="27"/>
        <end position="523"/>
    </location>
</feature>
<feature type="transmembrane region" description="Helical" evidence="7">
    <location>
        <begin position="179"/>
        <end position="201"/>
    </location>
</feature>
<feature type="transmembrane region" description="Helical" evidence="7">
    <location>
        <begin position="25"/>
        <end position="44"/>
    </location>
</feature>
<evidence type="ECO:0000256" key="2">
    <source>
        <dbReference type="ARBA" id="ARBA00022448"/>
    </source>
</evidence>
<feature type="transmembrane region" description="Helical" evidence="7">
    <location>
        <begin position="118"/>
        <end position="143"/>
    </location>
</feature>
<dbReference type="InterPro" id="IPR036259">
    <property type="entry name" value="MFS_trans_sf"/>
</dbReference>
<feature type="transmembrane region" description="Helical" evidence="7">
    <location>
        <begin position="64"/>
        <end position="85"/>
    </location>
</feature>
<dbReference type="AlphaFoldDB" id="A0A4R0YL19"/>
<keyword evidence="3" id="KW-1003">Cell membrane</keyword>
<dbReference type="RefSeq" id="WP_131411970.1">
    <property type="nucleotide sequence ID" value="NZ_SJTG01000005.1"/>
</dbReference>
<dbReference type="PROSITE" id="PS50850">
    <property type="entry name" value="MFS"/>
    <property type="match status" value="1"/>
</dbReference>
<evidence type="ECO:0000259" key="8">
    <source>
        <dbReference type="PROSITE" id="PS50850"/>
    </source>
</evidence>
<evidence type="ECO:0000313" key="10">
    <source>
        <dbReference type="Proteomes" id="UP000291822"/>
    </source>
</evidence>
<dbReference type="InterPro" id="IPR020846">
    <property type="entry name" value="MFS_dom"/>
</dbReference>
<dbReference type="PANTHER" id="PTHR23501">
    <property type="entry name" value="MAJOR FACILITATOR SUPERFAMILY"/>
    <property type="match status" value="1"/>
</dbReference>
<evidence type="ECO:0000256" key="5">
    <source>
        <dbReference type="ARBA" id="ARBA00022989"/>
    </source>
</evidence>
<dbReference type="CDD" id="cd17503">
    <property type="entry name" value="MFS_LmrB_MDR_like"/>
    <property type="match status" value="1"/>
</dbReference>
<evidence type="ECO:0000256" key="4">
    <source>
        <dbReference type="ARBA" id="ARBA00022692"/>
    </source>
</evidence>
<dbReference type="GO" id="GO:0005886">
    <property type="term" value="C:plasma membrane"/>
    <property type="evidence" value="ECO:0007669"/>
    <property type="project" value="UniProtKB-SubCell"/>
</dbReference>
<dbReference type="Gene3D" id="1.20.1250.20">
    <property type="entry name" value="MFS general substrate transporter like domains"/>
    <property type="match status" value="1"/>
</dbReference>
<dbReference type="PANTHER" id="PTHR23501:SF51">
    <property type="entry name" value="MULTIDRUG RESISTANCE PROTEIN B"/>
    <property type="match status" value="1"/>
</dbReference>
<evidence type="ECO:0000256" key="7">
    <source>
        <dbReference type="SAM" id="Phobius"/>
    </source>
</evidence>
<evidence type="ECO:0000256" key="3">
    <source>
        <dbReference type="ARBA" id="ARBA00022475"/>
    </source>
</evidence>
<dbReference type="Proteomes" id="UP000291822">
    <property type="component" value="Unassembled WGS sequence"/>
</dbReference>
<dbReference type="GO" id="GO:0022857">
    <property type="term" value="F:transmembrane transporter activity"/>
    <property type="evidence" value="ECO:0007669"/>
    <property type="project" value="InterPro"/>
</dbReference>
<comment type="subcellular location">
    <subcellularLocation>
        <location evidence="1">Cell membrane</location>
        <topology evidence="1">Multi-pass membrane protein</topology>
    </subcellularLocation>
</comment>
<dbReference type="InterPro" id="IPR004638">
    <property type="entry name" value="EmrB-like"/>
</dbReference>
<comment type="caution">
    <text evidence="9">The sequence shown here is derived from an EMBL/GenBank/DDBJ whole genome shotgun (WGS) entry which is preliminary data.</text>
</comment>
<accession>A0A4R0YL19</accession>
<dbReference type="SUPFAM" id="SSF103473">
    <property type="entry name" value="MFS general substrate transporter"/>
    <property type="match status" value="1"/>
</dbReference>
<feature type="transmembrane region" description="Helical" evidence="7">
    <location>
        <begin position="495"/>
        <end position="515"/>
    </location>
</feature>
<organism evidence="9 10">
    <name type="scientific">Dyella soli</name>
    <dbReference type="NCBI Taxonomy" id="522319"/>
    <lineage>
        <taxon>Bacteria</taxon>
        <taxon>Pseudomonadati</taxon>
        <taxon>Pseudomonadota</taxon>
        <taxon>Gammaproteobacteria</taxon>
        <taxon>Lysobacterales</taxon>
        <taxon>Rhodanobacteraceae</taxon>
        <taxon>Dyella</taxon>
    </lineage>
</organism>
<feature type="transmembrane region" description="Helical" evidence="7">
    <location>
        <begin position="283"/>
        <end position="302"/>
    </location>
</feature>
<keyword evidence="2" id="KW-0813">Transport</keyword>
<feature type="transmembrane region" description="Helical" evidence="7">
    <location>
        <begin position="92"/>
        <end position="112"/>
    </location>
</feature>
<keyword evidence="5 7" id="KW-1133">Transmembrane helix</keyword>
<dbReference type="PRINTS" id="PR01036">
    <property type="entry name" value="TCRTETB"/>
</dbReference>
<dbReference type="NCBIfam" id="TIGR00711">
    <property type="entry name" value="efflux_EmrB"/>
    <property type="match status" value="1"/>
</dbReference>
<name>A0A4R0YL19_9GAMM</name>
<keyword evidence="4 7" id="KW-0812">Transmembrane</keyword>
<evidence type="ECO:0000256" key="6">
    <source>
        <dbReference type="ARBA" id="ARBA00023136"/>
    </source>
</evidence>
<keyword evidence="10" id="KW-1185">Reference proteome</keyword>
<feature type="transmembrane region" description="Helical" evidence="7">
    <location>
        <begin position="322"/>
        <end position="341"/>
    </location>
</feature>
<dbReference type="EMBL" id="SJTG01000005">
    <property type="protein sequence ID" value="TCI06995.1"/>
    <property type="molecule type" value="Genomic_DNA"/>
</dbReference>
<feature type="transmembrane region" description="Helical" evidence="7">
    <location>
        <begin position="150"/>
        <end position="173"/>
    </location>
</feature>
<feature type="transmembrane region" description="Helical" evidence="7">
    <location>
        <begin position="416"/>
        <end position="433"/>
    </location>
</feature>